<reference evidence="2" key="1">
    <citation type="submission" date="2019-03" db="EMBL/GenBank/DDBJ databases">
        <title>WGS assembly of Setaria viridis.</title>
        <authorList>
            <person name="Huang P."/>
            <person name="Jenkins J."/>
            <person name="Grimwood J."/>
            <person name="Barry K."/>
            <person name="Healey A."/>
            <person name="Mamidi S."/>
            <person name="Sreedasyam A."/>
            <person name="Shu S."/>
            <person name="Feldman M."/>
            <person name="Wu J."/>
            <person name="Yu Y."/>
            <person name="Chen C."/>
            <person name="Johnson J."/>
            <person name="Rokhsar D."/>
            <person name="Baxter I."/>
            <person name="Schmutz J."/>
            <person name="Brutnell T."/>
            <person name="Kellogg E."/>
        </authorList>
    </citation>
    <scope>NUCLEOTIDE SEQUENCE [LARGE SCALE GENOMIC DNA]</scope>
</reference>
<dbReference type="Gramene" id="TKW40414">
    <property type="protein sequence ID" value="TKW40414"/>
    <property type="gene ID" value="SEVIR_1G244900v2"/>
</dbReference>
<evidence type="ECO:0000313" key="3">
    <source>
        <dbReference type="Proteomes" id="UP000298652"/>
    </source>
</evidence>
<gene>
    <name evidence="2" type="ORF">SEVIR_1G244900v2</name>
</gene>
<feature type="transmembrane region" description="Helical" evidence="1">
    <location>
        <begin position="128"/>
        <end position="151"/>
    </location>
</feature>
<keyword evidence="1" id="KW-0472">Membrane</keyword>
<evidence type="ECO:0000256" key="1">
    <source>
        <dbReference type="SAM" id="Phobius"/>
    </source>
</evidence>
<dbReference type="Proteomes" id="UP000298652">
    <property type="component" value="Chromosome 1"/>
</dbReference>
<keyword evidence="1" id="KW-1133">Transmembrane helix</keyword>
<accession>A0A4U6WEK0</accession>
<keyword evidence="3" id="KW-1185">Reference proteome</keyword>
<dbReference type="AlphaFoldDB" id="A0A4U6WEK0"/>
<evidence type="ECO:0000313" key="2">
    <source>
        <dbReference type="EMBL" id="TKW40414.1"/>
    </source>
</evidence>
<organism evidence="2 3">
    <name type="scientific">Setaria viridis</name>
    <name type="common">Green bristlegrass</name>
    <name type="synonym">Setaria italica subsp. viridis</name>
    <dbReference type="NCBI Taxonomy" id="4556"/>
    <lineage>
        <taxon>Eukaryota</taxon>
        <taxon>Viridiplantae</taxon>
        <taxon>Streptophyta</taxon>
        <taxon>Embryophyta</taxon>
        <taxon>Tracheophyta</taxon>
        <taxon>Spermatophyta</taxon>
        <taxon>Magnoliopsida</taxon>
        <taxon>Liliopsida</taxon>
        <taxon>Poales</taxon>
        <taxon>Poaceae</taxon>
        <taxon>PACMAD clade</taxon>
        <taxon>Panicoideae</taxon>
        <taxon>Panicodae</taxon>
        <taxon>Paniceae</taxon>
        <taxon>Cenchrinae</taxon>
        <taxon>Setaria</taxon>
    </lineage>
</organism>
<proteinExistence type="predicted"/>
<protein>
    <submittedName>
        <fullName evidence="2">Uncharacterized protein</fullName>
    </submittedName>
</protein>
<name>A0A4U6WEK0_SETVI</name>
<keyword evidence="1" id="KW-0812">Transmembrane</keyword>
<sequence>MVITHNIEIIYQPGVRSRLVLFLLFTVERGEKRVAPRRLRVPPAISLALFLSSGCSSTGEGGEPVNRRTAVCSSRCRATSSRLYLPAATFISTSKVRIPLLFSSGSSGDGVGSGEVRRRRGPCCKRRNCLLVGMCWFFLGCPTRIFCWVLAIG</sequence>
<dbReference type="EMBL" id="CM016552">
    <property type="protein sequence ID" value="TKW40414.1"/>
    <property type="molecule type" value="Genomic_DNA"/>
</dbReference>